<evidence type="ECO:0000256" key="7">
    <source>
        <dbReference type="ARBA" id="ARBA00023128"/>
    </source>
</evidence>
<feature type="transmembrane region" description="Helical" evidence="11">
    <location>
        <begin position="122"/>
        <end position="140"/>
    </location>
</feature>
<evidence type="ECO:0000256" key="11">
    <source>
        <dbReference type="SAM" id="Phobius"/>
    </source>
</evidence>
<dbReference type="SUPFAM" id="SSF103506">
    <property type="entry name" value="Mitochondrial carrier"/>
    <property type="match status" value="2"/>
</dbReference>
<dbReference type="GO" id="GO:0031966">
    <property type="term" value="C:mitochondrial membrane"/>
    <property type="evidence" value="ECO:0007669"/>
    <property type="project" value="UniProtKB-SubCell"/>
</dbReference>
<evidence type="ECO:0000256" key="2">
    <source>
        <dbReference type="ARBA" id="ARBA00006375"/>
    </source>
</evidence>
<keyword evidence="6 11" id="KW-1133">Transmembrane helix</keyword>
<dbReference type="InterPro" id="IPR023395">
    <property type="entry name" value="MCP_dom_sf"/>
</dbReference>
<dbReference type="PROSITE" id="PS50920">
    <property type="entry name" value="SOLCAR"/>
    <property type="match status" value="1"/>
</dbReference>
<accession>A0A165F2R3</accession>
<comment type="similarity">
    <text evidence="2 10">Belongs to the mitochondrial carrier (TC 2.A.29) family.</text>
</comment>
<dbReference type="GO" id="GO:0000064">
    <property type="term" value="F:L-ornithine transmembrane transporter activity"/>
    <property type="evidence" value="ECO:0007669"/>
    <property type="project" value="TreeGrafter"/>
</dbReference>
<evidence type="ECO:0000256" key="10">
    <source>
        <dbReference type="RuleBase" id="RU000488"/>
    </source>
</evidence>
<feature type="transmembrane region" description="Helical" evidence="11">
    <location>
        <begin position="79"/>
        <end position="102"/>
    </location>
</feature>
<evidence type="ECO:0000313" key="12">
    <source>
        <dbReference type="EMBL" id="KZV88254.1"/>
    </source>
</evidence>
<keyword evidence="13" id="KW-1185">Reference proteome</keyword>
<dbReference type="Gene3D" id="1.50.40.10">
    <property type="entry name" value="Mitochondrial carrier domain"/>
    <property type="match status" value="1"/>
</dbReference>
<keyword evidence="3 10" id="KW-0813">Transport</keyword>
<dbReference type="AlphaFoldDB" id="A0A165F2R3"/>
<proteinExistence type="inferred from homology"/>
<evidence type="ECO:0000256" key="4">
    <source>
        <dbReference type="ARBA" id="ARBA00022692"/>
    </source>
</evidence>
<evidence type="ECO:0000256" key="6">
    <source>
        <dbReference type="ARBA" id="ARBA00022989"/>
    </source>
</evidence>
<sequence>MFGLLDILFALLLLCISTGVSLLITVPFYGTLVRFRANYTPKGLALDGEGGVQPHVGPVVTGYFQMAFRVKRIEGFAGLYKGIMPIAISSILITLFTGLWIGASMVNSRGRYSVPAGGSFQLLVYTLVVAIISIPMTVIIHRTITTPHKLPTWNPVSSLLVLLTPYERSRPWVLFLTPGLVVSQGLHILYVLLVLNTFRRLLLPSSFLDDASWSDENGKPLWPADFTVLRFSLYFLITSLSTIVLCPLEVIGTRLSLQRNHAPEGGFTAVSQDERAMGIEEEIEFAGSEEDVIGLRSEEDPYTGFVDCAKRIVAEEGIRVLLRGWWITLLGGVFSTIG</sequence>
<dbReference type="PANTHER" id="PTHR45624">
    <property type="entry name" value="MITOCHONDRIAL BASIC AMINO ACIDS TRANSPORTER-RELATED"/>
    <property type="match status" value="1"/>
</dbReference>
<keyword evidence="8 9" id="KW-0472">Membrane</keyword>
<evidence type="ECO:0000256" key="8">
    <source>
        <dbReference type="ARBA" id="ARBA00023136"/>
    </source>
</evidence>
<evidence type="ECO:0000256" key="5">
    <source>
        <dbReference type="ARBA" id="ARBA00022737"/>
    </source>
</evidence>
<evidence type="ECO:0000256" key="3">
    <source>
        <dbReference type="ARBA" id="ARBA00022448"/>
    </source>
</evidence>
<dbReference type="PANTHER" id="PTHR45624:SF12">
    <property type="entry name" value="MITOCHONDRIAL ORNITHINE TRANSPORTER 1"/>
    <property type="match status" value="1"/>
</dbReference>
<organism evidence="12 13">
    <name type="scientific">Exidia glandulosa HHB12029</name>
    <dbReference type="NCBI Taxonomy" id="1314781"/>
    <lineage>
        <taxon>Eukaryota</taxon>
        <taxon>Fungi</taxon>
        <taxon>Dikarya</taxon>
        <taxon>Basidiomycota</taxon>
        <taxon>Agaricomycotina</taxon>
        <taxon>Agaricomycetes</taxon>
        <taxon>Auriculariales</taxon>
        <taxon>Exidiaceae</taxon>
        <taxon>Exidia</taxon>
    </lineage>
</organism>
<gene>
    <name evidence="12" type="ORF">EXIGLDRAFT_722866</name>
</gene>
<evidence type="ECO:0000313" key="13">
    <source>
        <dbReference type="Proteomes" id="UP000077266"/>
    </source>
</evidence>
<comment type="subcellular location">
    <subcellularLocation>
        <location evidence="1">Mitochondrion membrane</location>
        <topology evidence="1">Multi-pass membrane protein</topology>
    </subcellularLocation>
</comment>
<keyword evidence="4 9" id="KW-0812">Transmembrane</keyword>
<keyword evidence="7" id="KW-0496">Mitochondrion</keyword>
<reference evidence="12 13" key="1">
    <citation type="journal article" date="2016" name="Mol. Biol. Evol.">
        <title>Comparative Genomics of Early-Diverging Mushroom-Forming Fungi Provides Insights into the Origins of Lignocellulose Decay Capabilities.</title>
        <authorList>
            <person name="Nagy L.G."/>
            <person name="Riley R."/>
            <person name="Tritt A."/>
            <person name="Adam C."/>
            <person name="Daum C."/>
            <person name="Floudas D."/>
            <person name="Sun H."/>
            <person name="Yadav J.S."/>
            <person name="Pangilinan J."/>
            <person name="Larsson K.H."/>
            <person name="Matsuura K."/>
            <person name="Barry K."/>
            <person name="Labutti K."/>
            <person name="Kuo R."/>
            <person name="Ohm R.A."/>
            <person name="Bhattacharya S.S."/>
            <person name="Shirouzu T."/>
            <person name="Yoshinaga Y."/>
            <person name="Martin F.M."/>
            <person name="Grigoriev I.V."/>
            <person name="Hibbett D.S."/>
        </authorList>
    </citation>
    <scope>NUCLEOTIDE SEQUENCE [LARGE SCALE GENOMIC DNA]</scope>
    <source>
        <strain evidence="12 13">HHB12029</strain>
    </source>
</reference>
<dbReference type="InterPro" id="IPR050567">
    <property type="entry name" value="Mitochondrial_Carrier"/>
</dbReference>
<feature type="transmembrane region" description="Helical" evidence="11">
    <location>
        <begin position="172"/>
        <end position="195"/>
    </location>
</feature>
<keyword evidence="5" id="KW-0677">Repeat</keyword>
<dbReference type="Pfam" id="PF00153">
    <property type="entry name" value="Mito_carr"/>
    <property type="match status" value="1"/>
</dbReference>
<dbReference type="STRING" id="1314781.A0A165F2R3"/>
<evidence type="ECO:0000256" key="1">
    <source>
        <dbReference type="ARBA" id="ARBA00004225"/>
    </source>
</evidence>
<feature type="repeat" description="Solcar" evidence="9">
    <location>
        <begin position="225"/>
        <end position="338"/>
    </location>
</feature>
<feature type="transmembrane region" description="Helical" evidence="11">
    <location>
        <begin position="231"/>
        <end position="251"/>
    </location>
</feature>
<name>A0A165F2R3_EXIGL</name>
<dbReference type="Proteomes" id="UP000077266">
    <property type="component" value="Unassembled WGS sequence"/>
</dbReference>
<dbReference type="GO" id="GO:1990575">
    <property type="term" value="P:mitochondrial L-ornithine transmembrane transport"/>
    <property type="evidence" value="ECO:0007669"/>
    <property type="project" value="TreeGrafter"/>
</dbReference>
<dbReference type="EMBL" id="KV426104">
    <property type="protein sequence ID" value="KZV88254.1"/>
    <property type="molecule type" value="Genomic_DNA"/>
</dbReference>
<dbReference type="OrthoDB" id="21292at2759"/>
<evidence type="ECO:0000256" key="9">
    <source>
        <dbReference type="PROSITE-ProRule" id="PRU00282"/>
    </source>
</evidence>
<dbReference type="InParanoid" id="A0A165F2R3"/>
<protein>
    <submittedName>
        <fullName evidence="12">Mitochondrial carrier</fullName>
    </submittedName>
</protein>
<feature type="transmembrane region" description="Helical" evidence="11">
    <location>
        <begin position="6"/>
        <end position="29"/>
    </location>
</feature>
<dbReference type="InterPro" id="IPR018108">
    <property type="entry name" value="MCP_transmembrane"/>
</dbReference>